<keyword evidence="3" id="KW-0812">Transmembrane</keyword>
<organism evidence="4">
    <name type="scientific">Darwinula stevensoni</name>
    <dbReference type="NCBI Taxonomy" id="69355"/>
    <lineage>
        <taxon>Eukaryota</taxon>
        <taxon>Metazoa</taxon>
        <taxon>Ecdysozoa</taxon>
        <taxon>Arthropoda</taxon>
        <taxon>Crustacea</taxon>
        <taxon>Oligostraca</taxon>
        <taxon>Ostracoda</taxon>
        <taxon>Podocopa</taxon>
        <taxon>Podocopida</taxon>
        <taxon>Darwinulocopina</taxon>
        <taxon>Darwinuloidea</taxon>
        <taxon>Darwinulidae</taxon>
        <taxon>Darwinula</taxon>
    </lineage>
</organism>
<comment type="pathway">
    <text evidence="3">Protein modification; protein glycosylation.</text>
</comment>
<dbReference type="PANTHER" id="PTHR11927:SF9">
    <property type="entry name" value="L-FUCOSYLTRANSFERASE"/>
    <property type="match status" value="1"/>
</dbReference>
<keyword evidence="2 3" id="KW-0808">Transferase</keyword>
<comment type="similarity">
    <text evidence="3">Belongs to the glycosyltransferase 11 family.</text>
</comment>
<evidence type="ECO:0000313" key="4">
    <source>
        <dbReference type="EMBL" id="CAD7251269.1"/>
    </source>
</evidence>
<keyword evidence="3" id="KW-0472">Membrane</keyword>
<keyword evidence="3" id="KW-1133">Transmembrane helix</keyword>
<dbReference type="AlphaFoldDB" id="A0A7R9AC14"/>
<keyword evidence="3" id="KW-0325">Glycoprotein</keyword>
<feature type="transmembrane region" description="Helical" evidence="3">
    <location>
        <begin position="9"/>
        <end position="28"/>
    </location>
</feature>
<accession>A0A7R9AC14</accession>
<proteinExistence type="inferred from homology"/>
<keyword evidence="5" id="KW-1185">Reference proteome</keyword>
<evidence type="ECO:0000256" key="3">
    <source>
        <dbReference type="RuleBase" id="RU363129"/>
    </source>
</evidence>
<dbReference type="PANTHER" id="PTHR11927">
    <property type="entry name" value="GALACTOSIDE 2-L-FUCOSYLTRANSFERASE"/>
    <property type="match status" value="1"/>
</dbReference>
<gene>
    <name evidence="4" type="ORF">DSTB1V02_LOCUS11036</name>
</gene>
<evidence type="ECO:0000256" key="2">
    <source>
        <dbReference type="ARBA" id="ARBA00022679"/>
    </source>
</evidence>
<keyword evidence="3" id="KW-0333">Golgi apparatus</keyword>
<keyword evidence="3" id="KW-0735">Signal-anchor</keyword>
<dbReference type="GO" id="GO:0032580">
    <property type="term" value="C:Golgi cisterna membrane"/>
    <property type="evidence" value="ECO:0007669"/>
    <property type="project" value="UniProtKB-SubCell"/>
</dbReference>
<protein>
    <recommendedName>
        <fullName evidence="3">L-Fucosyltransferase</fullName>
        <ecNumber evidence="3">2.4.1.-</ecNumber>
    </recommendedName>
</protein>
<dbReference type="GO" id="GO:0008107">
    <property type="term" value="F:galactoside 2-alpha-L-fucosyltransferase activity"/>
    <property type="evidence" value="ECO:0007669"/>
    <property type="project" value="InterPro"/>
</dbReference>
<sequence length="367" mass="42749">MTKSLGSRLFYLSVPLALLNIVALLWFFPSMYECPRWLLQRFRYGNEDIRGLRLLRQVRRTKSSVDSVETIPQFWPEFPLTPEQCENATFVTSKNRGRLGNTIAEYITVFSYGRKHGKIPVLSGTLLEDLLPLFPHLTLRRENETGCHPRNWTEAAVSDPYGLIQTPWNDTEFVKEKDVFLTRYPFDGKLYHEFRRDWMPEFKFDAELMHEVRSFFSSLSAKYGRNSIFIGIHVRRTDQIDHNRHWFCAEPVSAAYYRRAMEHFGLLFPNVVFVLTSDEMDWCKENIRSVDESMPVVFVEGRGRDFDFALLSNCDHSIVSVGTFSYFSAYFAGGLVVAPKIVSEKPQHIDFQVSQTGLENWIFVNND</sequence>
<dbReference type="EMBL" id="CAJPEV010003412">
    <property type="protein sequence ID" value="CAG0899699.1"/>
    <property type="molecule type" value="Genomic_DNA"/>
</dbReference>
<dbReference type="CDD" id="cd11301">
    <property type="entry name" value="Fut1_Fut2_like"/>
    <property type="match status" value="1"/>
</dbReference>
<dbReference type="Pfam" id="PF01531">
    <property type="entry name" value="Glyco_transf_11"/>
    <property type="match status" value="1"/>
</dbReference>
<reference evidence="4" key="1">
    <citation type="submission" date="2020-11" db="EMBL/GenBank/DDBJ databases">
        <authorList>
            <person name="Tran Van P."/>
        </authorList>
    </citation>
    <scope>NUCLEOTIDE SEQUENCE</scope>
</reference>
<evidence type="ECO:0000313" key="5">
    <source>
        <dbReference type="Proteomes" id="UP000677054"/>
    </source>
</evidence>
<comment type="subcellular location">
    <subcellularLocation>
        <location evidence="3">Golgi apparatus</location>
        <location evidence="3">Golgi stack membrane</location>
        <topology evidence="3">Single-pass type II membrane protein</topology>
    </subcellularLocation>
</comment>
<evidence type="ECO:0000256" key="1">
    <source>
        <dbReference type="ARBA" id="ARBA00022676"/>
    </source>
</evidence>
<name>A0A7R9AC14_9CRUS</name>
<dbReference type="OrthoDB" id="6364263at2759"/>
<dbReference type="InterPro" id="IPR002516">
    <property type="entry name" value="Glyco_trans_11"/>
</dbReference>
<keyword evidence="1 3" id="KW-0328">Glycosyltransferase</keyword>
<dbReference type="EC" id="2.4.1.-" evidence="3"/>
<dbReference type="EMBL" id="LR902929">
    <property type="protein sequence ID" value="CAD7251269.1"/>
    <property type="molecule type" value="Genomic_DNA"/>
</dbReference>
<dbReference type="UniPathway" id="UPA00378"/>
<dbReference type="Proteomes" id="UP000677054">
    <property type="component" value="Unassembled WGS sequence"/>
</dbReference>
<dbReference type="GO" id="GO:0005975">
    <property type="term" value="P:carbohydrate metabolic process"/>
    <property type="evidence" value="ECO:0007669"/>
    <property type="project" value="InterPro"/>
</dbReference>